<feature type="compositionally biased region" description="Polar residues" evidence="11">
    <location>
        <begin position="791"/>
        <end position="814"/>
    </location>
</feature>
<evidence type="ECO:0000256" key="10">
    <source>
        <dbReference type="ARBA" id="ARBA00023242"/>
    </source>
</evidence>
<evidence type="ECO:0000256" key="7">
    <source>
        <dbReference type="ARBA" id="ARBA00022989"/>
    </source>
</evidence>
<evidence type="ECO:0000256" key="2">
    <source>
        <dbReference type="ARBA" id="ARBA00004448"/>
    </source>
</evidence>
<dbReference type="CDD" id="cd12148">
    <property type="entry name" value="fungal_TF_MHR"/>
    <property type="match status" value="1"/>
</dbReference>
<dbReference type="Proteomes" id="UP000825434">
    <property type="component" value="Chromosome 4"/>
</dbReference>
<feature type="compositionally biased region" description="Polar residues" evidence="11">
    <location>
        <begin position="861"/>
        <end position="887"/>
    </location>
</feature>
<feature type="compositionally biased region" description="Low complexity" evidence="11">
    <location>
        <begin position="157"/>
        <end position="166"/>
    </location>
</feature>
<evidence type="ECO:0000256" key="3">
    <source>
        <dbReference type="ARBA" id="ARBA00006416"/>
    </source>
</evidence>
<comment type="subcellular location">
    <subcellularLocation>
        <location evidence="2">Mitochondrion inner membrane</location>
        <topology evidence="2">Multi-pass membrane protein</topology>
    </subcellularLocation>
    <subcellularLocation>
        <location evidence="1">Nucleus</location>
    </subcellularLocation>
</comment>
<keyword evidence="14" id="KW-1185">Reference proteome</keyword>
<dbReference type="InterPro" id="IPR005336">
    <property type="entry name" value="MPC"/>
</dbReference>
<dbReference type="Gene3D" id="4.10.240.10">
    <property type="entry name" value="Zn(2)-C6 fungal-type DNA-binding domain"/>
    <property type="match status" value="1"/>
</dbReference>
<evidence type="ECO:0000256" key="5">
    <source>
        <dbReference type="ARBA" id="ARBA00022692"/>
    </source>
</evidence>
<evidence type="ECO:0000256" key="9">
    <source>
        <dbReference type="ARBA" id="ARBA00023136"/>
    </source>
</evidence>
<comment type="similarity">
    <text evidence="3">Belongs to the mitochondrial pyruvate carrier (MPC) (TC 2.A.105) family.</text>
</comment>
<keyword evidence="7" id="KW-1133">Transmembrane helix</keyword>
<sequence length="1150" mass="131935">MSDYPISCISCRRKKIKCNKKKPCNQCIKKGVICEFPRKFRNINITNEHDHHSHTHEMSPVRSSSNSDSNSPSEVHRLHDEVELLRKEKLAVLHENFKLTQKNHELRSKLHTLDRTQNIEHDDEHGIEIAGETTEMGEKYYGPSSSNYMIEALRSKNNNNNNYNQNEDSPQKSDSSSTPFNNDSHPSKKKREGSDTDEMDVEGNSDIAFSKKPLPWLLGKDEKQEDNLEVIKILISQFFEHSTYRSFISKPQMIDFINSYDNISDKEWENDDDLLLLHMVLILSVSRLTPKSYNESGLTKEPVDSVITLHKRTTSLVKNVLYRGFTKLRHNLLNESIMTVQAYILCTEWYFIDQRYEESWSMLFHCCAVAYAIGLHVMVNMRTTNDSLEEAPVKLAEMSQKKDLRDESGEGGVKVEEKDDSVSDEDDSDSDVPRFKVWFALKYMCGQLCSVLGRPNPISIQVNSVVLFTSNQQNLAKLRLDSEKTQVQLKMGLSECLRLSNMMLIESFMMNFTIADVMRLDARFKEECEKLTWFVSQDYQSQHSASAEEVDESCHMPLAVEREPAIVDLIILHINRAKLLEPFSNQFLGPEDSKYLIEAMCDSISRFLDYTVEFTKDFLSRITPHFLNDEGKAFSRTKLGKVFRVDYPFLNSFMYQGIIVIFTLLNYKAKEFIQGESGTFLNHIEQKLNDLLQFSSQLTDQLGEDVRLWSTNILYLINKDLQHINTLLKKRDHHHQRDSENAPNLETDDLDKILGFSFKDPFWLNAENIPYYLSSPSDDEMGPQMFEDPSYNKNMQPNSLSSDVLNQYNMQGQDQFPGAWNQVPGDVQQVHQPQPQHMTQAPPHLSQREHQSQVPAHVQFENIQQPSPLRSRESSQFSAPRQSQFPQHQKLPQHPMQNQQGLPHQQMGPRTISSHNGGQDQQMNNQMVSNMNGSVNNAGHKGVPTSHYNGMMGNPAVGQNPNQLQDEDEDEKNQASELNYAQSSHMPQTLCIMIHDELVILQPLGAEPLGTEHTGTAYDTTHQSGVFYTDRITSKYPILEAMSFKNIFNKQNLRYIFTTHFWGPVSNFGIPVAAMMDLNKDPDLISGPMTGSLIMYSLVFMRYSVAISPKNYLLFGCHFANECAQLAQGYRWVNYHYFGKKKVEAPSPST</sequence>
<dbReference type="SUPFAM" id="SSF57701">
    <property type="entry name" value="Zn2/Cys6 DNA-binding domain"/>
    <property type="match status" value="1"/>
</dbReference>
<evidence type="ECO:0000313" key="14">
    <source>
        <dbReference type="Proteomes" id="UP000825434"/>
    </source>
</evidence>
<keyword evidence="4" id="KW-0813">Transport</keyword>
<keyword evidence="6" id="KW-0999">Mitochondrion inner membrane</keyword>
<evidence type="ECO:0000256" key="1">
    <source>
        <dbReference type="ARBA" id="ARBA00004123"/>
    </source>
</evidence>
<dbReference type="InterPro" id="IPR036864">
    <property type="entry name" value="Zn2-C6_fun-type_DNA-bd_sf"/>
</dbReference>
<feature type="domain" description="Zn(2)-C6 fungal-type" evidence="12">
    <location>
        <begin position="7"/>
        <end position="36"/>
    </location>
</feature>
<feature type="compositionally biased region" description="Polar residues" evidence="11">
    <location>
        <begin position="172"/>
        <end position="184"/>
    </location>
</feature>
<feature type="compositionally biased region" description="Basic and acidic residues" evidence="11">
    <location>
        <begin position="399"/>
        <end position="421"/>
    </location>
</feature>
<dbReference type="PANTHER" id="PTHR31001">
    <property type="entry name" value="UNCHARACTERIZED TRANSCRIPTIONAL REGULATORY PROTEIN"/>
    <property type="match status" value="1"/>
</dbReference>
<organism evidence="13 14">
    <name type="scientific">Candidozyma haemuli</name>
    <dbReference type="NCBI Taxonomy" id="45357"/>
    <lineage>
        <taxon>Eukaryota</taxon>
        <taxon>Fungi</taxon>
        <taxon>Dikarya</taxon>
        <taxon>Ascomycota</taxon>
        <taxon>Saccharomycotina</taxon>
        <taxon>Pichiomycetes</taxon>
        <taxon>Metschnikowiaceae</taxon>
        <taxon>Candidozyma</taxon>
    </lineage>
</organism>
<proteinExistence type="inferred from homology"/>
<feature type="compositionally biased region" description="Low complexity" evidence="11">
    <location>
        <begin position="916"/>
        <end position="930"/>
    </location>
</feature>
<keyword evidence="9" id="KW-0472">Membrane</keyword>
<reference evidence="13 14" key="1">
    <citation type="submission" date="2021-06" db="EMBL/GenBank/DDBJ databases">
        <title>Candida outbreak in Lebanon.</title>
        <authorList>
            <person name="Finianos M."/>
        </authorList>
    </citation>
    <scope>NUCLEOTIDE SEQUENCE [LARGE SCALE GENOMIC DNA]</scope>
    <source>
        <strain evidence="13">CA3LBN</strain>
    </source>
</reference>
<evidence type="ECO:0000256" key="4">
    <source>
        <dbReference type="ARBA" id="ARBA00022448"/>
    </source>
</evidence>
<evidence type="ECO:0000313" key="13">
    <source>
        <dbReference type="EMBL" id="QWU89363.1"/>
    </source>
</evidence>
<keyword evidence="8" id="KW-0496">Mitochondrion</keyword>
<dbReference type="EMBL" id="CP076664">
    <property type="protein sequence ID" value="QWU89363.1"/>
    <property type="molecule type" value="Genomic_DNA"/>
</dbReference>
<dbReference type="PANTHER" id="PTHR31001:SF88">
    <property type="entry name" value="TRANSCRIPTION FACTOR PDR3"/>
    <property type="match status" value="1"/>
</dbReference>
<protein>
    <recommendedName>
        <fullName evidence="12">Zn(2)-C6 fungal-type domain-containing protein</fullName>
    </recommendedName>
</protein>
<feature type="region of interest" description="Disordered" evidence="11">
    <location>
        <begin position="399"/>
        <end position="431"/>
    </location>
</feature>
<evidence type="ECO:0000256" key="11">
    <source>
        <dbReference type="SAM" id="MobiDB-lite"/>
    </source>
</evidence>
<dbReference type="InterPro" id="IPR050613">
    <property type="entry name" value="Sec_Metabolite_Reg"/>
</dbReference>
<dbReference type="PROSITE" id="PS00463">
    <property type="entry name" value="ZN2_CY6_FUNGAL_1"/>
    <property type="match status" value="1"/>
</dbReference>
<feature type="region of interest" description="Disordered" evidence="11">
    <location>
        <begin position="49"/>
        <end position="77"/>
    </location>
</feature>
<accession>A0ABX8IA48</accession>
<name>A0ABX8IA48_9ASCO</name>
<feature type="region of interest" description="Disordered" evidence="11">
    <location>
        <begin position="156"/>
        <end position="205"/>
    </location>
</feature>
<dbReference type="Pfam" id="PF03650">
    <property type="entry name" value="MPC"/>
    <property type="match status" value="1"/>
</dbReference>
<feature type="region of interest" description="Disordered" evidence="11">
    <location>
        <begin position="950"/>
        <end position="976"/>
    </location>
</feature>
<feature type="compositionally biased region" description="Basic and acidic residues" evidence="11">
    <location>
        <begin position="49"/>
        <end position="59"/>
    </location>
</feature>
<evidence type="ECO:0000256" key="8">
    <source>
        <dbReference type="ARBA" id="ARBA00023128"/>
    </source>
</evidence>
<dbReference type="InterPro" id="IPR001138">
    <property type="entry name" value="Zn2Cys6_DnaBD"/>
</dbReference>
<feature type="compositionally biased region" description="Low complexity" evidence="11">
    <location>
        <begin position="60"/>
        <end position="73"/>
    </location>
</feature>
<dbReference type="SMART" id="SM00066">
    <property type="entry name" value="GAL4"/>
    <property type="match status" value="1"/>
</dbReference>
<keyword evidence="5" id="KW-0812">Transmembrane</keyword>
<feature type="region of interest" description="Disordered" evidence="11">
    <location>
        <begin position="780"/>
        <end position="930"/>
    </location>
</feature>
<evidence type="ECO:0000259" key="12">
    <source>
        <dbReference type="PROSITE" id="PS50048"/>
    </source>
</evidence>
<evidence type="ECO:0000256" key="6">
    <source>
        <dbReference type="ARBA" id="ARBA00022792"/>
    </source>
</evidence>
<dbReference type="PROSITE" id="PS50048">
    <property type="entry name" value="ZN2_CY6_FUNGAL_2"/>
    <property type="match status" value="1"/>
</dbReference>
<gene>
    <name evidence="13" type="ORF">CA3LBN_003686</name>
</gene>
<dbReference type="Pfam" id="PF00172">
    <property type="entry name" value="Zn_clus"/>
    <property type="match status" value="1"/>
</dbReference>
<keyword evidence="10" id="KW-0539">Nucleus</keyword>
<feature type="compositionally biased region" description="Low complexity" evidence="11">
    <location>
        <begin position="822"/>
        <end position="836"/>
    </location>
</feature>